<sequence>MLHKLLQLSFILGFIALYSCSSGDQSIKSYELQADWTFRQADKEEWHPATVPGNVHIDLEKAGIINDPYYGTNEDSVQWIEHKDWIYSGEFSIDKETLDFDNIELEFLGLDTYADVTLNGQRLFSSDNMFVAFSSKVKKYLKPGKNHLEVLFHSPIKTAMPLYEKSKYTYPADNDRSEEHLSVYTRKAPYHYGWDWGPRFVTSGIWRPIKINAWNDARITDVHFVQKSLTEEKAELSFEYEIEATVAETATISLSFGDAIKTNKEVDLKKGINKASINITVDKPEYWWPNGMGEQKLYAATSELKTNGQLLDSKTQKIGLRTIEVINEPDSLGVSFYFKVNGIPTFMRGVNYIPNDCFLGRMTDSIYQNNFDDLLASNMNMLRFWGGGVYEDDRFFELADEKGILLWQDFMFACTMYPSDDAFLDNVAKEADYNIKRLRNHPSLAIWCGNNEVKVGWHNWGWQDKYGYTEDDQKELLEGYDKLFNKLLPNKLKELDSKRFYYDSSPISNWGDVKDMKIADNHYWGVWWGKHEFEKLNEYVPRFMSEFGFQSFPPMETIKEFSEEKDWDIESDVMKTHQKSSIGNVTIKEYMQRDYKMPNNFEDFVYLNQIMQAEGMRVGFEAQRRNKPFCMGSLYWQLNDVWPVVSWSGIDYYGRWKAMQYFIKKAYEPVITSAVVEDGNLNIHLISDKITDTKVSSLLQIIKLDGTVIWEQNKKFTLEANANDVILDTPLSKLIGNHSKNKVVLVMNTQYDSNQTETIFLFSKVKNLALQNADIDIQVKESGNSAEVTLKSPVFVKNIEIIADGFNGKWSDNYFDMIPNKEYKISFNSNAPIRDLKSKLQVKSVINTY</sequence>
<dbReference type="InterPro" id="IPR041447">
    <property type="entry name" value="Mannosidase_ig"/>
</dbReference>
<protein>
    <recommendedName>
        <fullName evidence="11">Beta-mannosidase B</fullName>
        <ecNumber evidence="5">3.2.1.25</ecNumber>
    </recommendedName>
    <alternativeName>
        <fullName evidence="12">Mannanase B</fullName>
    </alternativeName>
</protein>
<evidence type="ECO:0000256" key="9">
    <source>
        <dbReference type="ARBA" id="ARBA00023295"/>
    </source>
</evidence>
<evidence type="ECO:0000256" key="10">
    <source>
        <dbReference type="ARBA" id="ARBA00038429"/>
    </source>
</evidence>
<gene>
    <name evidence="17" type="ORF">KEM10_20820</name>
</gene>
<dbReference type="RefSeq" id="WP_212219186.1">
    <property type="nucleotide sequence ID" value="NZ_JAGUCO010000028.1"/>
</dbReference>
<evidence type="ECO:0000256" key="4">
    <source>
        <dbReference type="ARBA" id="ARBA00011738"/>
    </source>
</evidence>
<dbReference type="SUPFAM" id="SSF49785">
    <property type="entry name" value="Galactose-binding domain-like"/>
    <property type="match status" value="1"/>
</dbReference>
<dbReference type="Gene3D" id="2.60.40.10">
    <property type="entry name" value="Immunoglobulins"/>
    <property type="match status" value="3"/>
</dbReference>
<comment type="caution">
    <text evidence="17">The sequence shown here is derived from an EMBL/GenBank/DDBJ whole genome shotgun (WGS) entry which is preliminary data.</text>
</comment>
<dbReference type="Pfam" id="PF17753">
    <property type="entry name" value="Ig_mannosidase"/>
    <property type="match status" value="1"/>
</dbReference>
<dbReference type="Pfam" id="PF00703">
    <property type="entry name" value="Glyco_hydro_2"/>
    <property type="match status" value="1"/>
</dbReference>
<evidence type="ECO:0000259" key="13">
    <source>
        <dbReference type="Pfam" id="PF00703"/>
    </source>
</evidence>
<dbReference type="InterPro" id="IPR006102">
    <property type="entry name" value="Ig-like_GH2"/>
</dbReference>
<comment type="subcellular location">
    <subcellularLocation>
        <location evidence="2">Secreted</location>
    </subcellularLocation>
</comment>
<comment type="similarity">
    <text evidence="10">Belongs to the glycosyl hydrolase 2 family. Beta-mannosidase B subfamily.</text>
</comment>
<evidence type="ECO:0000259" key="16">
    <source>
        <dbReference type="Pfam" id="PF22666"/>
    </source>
</evidence>
<dbReference type="InterPro" id="IPR054593">
    <property type="entry name" value="Beta-mannosidase-like_N2"/>
</dbReference>
<comment type="pathway">
    <text evidence="3">Glycan metabolism; N-glycan degradation.</text>
</comment>
<proteinExistence type="inferred from homology"/>
<accession>A0ABS5K0Q1</accession>
<dbReference type="Gene3D" id="3.20.20.80">
    <property type="entry name" value="Glycosidases"/>
    <property type="match status" value="1"/>
</dbReference>
<dbReference type="GO" id="GO:0016787">
    <property type="term" value="F:hydrolase activity"/>
    <property type="evidence" value="ECO:0007669"/>
    <property type="project" value="UniProtKB-KW"/>
</dbReference>
<evidence type="ECO:0000256" key="8">
    <source>
        <dbReference type="ARBA" id="ARBA00023180"/>
    </source>
</evidence>
<keyword evidence="8" id="KW-0325">Glycoprotein</keyword>
<feature type="domain" description="Glycoside hydrolase family 2 immunoglobulin-like beta-sandwich" evidence="13">
    <location>
        <begin position="217"/>
        <end position="321"/>
    </location>
</feature>
<dbReference type="EMBL" id="JAGUCO010000028">
    <property type="protein sequence ID" value="MBS2100743.1"/>
    <property type="molecule type" value="Genomic_DNA"/>
</dbReference>
<dbReference type="PANTHER" id="PTHR43730:SF1">
    <property type="entry name" value="BETA-MANNOSIDASE"/>
    <property type="match status" value="1"/>
</dbReference>
<evidence type="ECO:0000256" key="3">
    <source>
        <dbReference type="ARBA" id="ARBA00004740"/>
    </source>
</evidence>
<dbReference type="SUPFAM" id="SSF49303">
    <property type="entry name" value="beta-Galactosidase/glucuronidase domain"/>
    <property type="match status" value="3"/>
</dbReference>
<keyword evidence="6" id="KW-0964">Secreted</keyword>
<dbReference type="InterPro" id="IPR017853">
    <property type="entry name" value="GH"/>
</dbReference>
<evidence type="ECO:0000256" key="12">
    <source>
        <dbReference type="ARBA" id="ARBA00041614"/>
    </source>
</evidence>
<evidence type="ECO:0000256" key="6">
    <source>
        <dbReference type="ARBA" id="ARBA00022525"/>
    </source>
</evidence>
<comment type="catalytic activity">
    <reaction evidence="1">
        <text>Hydrolysis of terminal, non-reducing beta-D-mannose residues in beta-D-mannosides.</text>
        <dbReference type="EC" id="3.2.1.25"/>
    </reaction>
</comment>
<reference evidence="17 18" key="1">
    <citation type="journal article" date="2015" name="Int. J. Syst. Evol. Microbiol.">
        <title>Carboxylicivirga linearis sp. nov., isolated from a sea cucumber culture pond.</title>
        <authorList>
            <person name="Wang F.Q."/>
            <person name="Zhou Y.X."/>
            <person name="Lin X.Z."/>
            <person name="Chen G.J."/>
            <person name="Du Z.J."/>
        </authorList>
    </citation>
    <scope>NUCLEOTIDE SEQUENCE [LARGE SCALE GENOMIC DNA]</scope>
    <source>
        <strain evidence="17 18">FB218</strain>
    </source>
</reference>
<organism evidence="17 18">
    <name type="scientific">Carboxylicivirga linearis</name>
    <dbReference type="NCBI Taxonomy" id="1628157"/>
    <lineage>
        <taxon>Bacteria</taxon>
        <taxon>Pseudomonadati</taxon>
        <taxon>Bacteroidota</taxon>
        <taxon>Bacteroidia</taxon>
        <taxon>Marinilabiliales</taxon>
        <taxon>Marinilabiliaceae</taxon>
        <taxon>Carboxylicivirga</taxon>
    </lineage>
</organism>
<dbReference type="EC" id="3.2.1.25" evidence="5"/>
<dbReference type="Proteomes" id="UP000708576">
    <property type="component" value="Unassembled WGS sequence"/>
</dbReference>
<dbReference type="InterPro" id="IPR041625">
    <property type="entry name" value="Beta-mannosidase_Ig"/>
</dbReference>
<feature type="domain" description="Beta-mannosidase-like galactose-binding" evidence="16">
    <location>
        <begin position="36"/>
        <end position="207"/>
    </location>
</feature>
<comment type="subunit">
    <text evidence="4">Homodimer.</text>
</comment>
<keyword evidence="7 17" id="KW-0378">Hydrolase</keyword>
<dbReference type="InterPro" id="IPR050887">
    <property type="entry name" value="Beta-mannosidase_GH2"/>
</dbReference>
<name>A0ABS5K0Q1_9BACT</name>
<dbReference type="SUPFAM" id="SSF51445">
    <property type="entry name" value="(Trans)glycosidases"/>
    <property type="match status" value="1"/>
</dbReference>
<evidence type="ECO:0000259" key="15">
    <source>
        <dbReference type="Pfam" id="PF17786"/>
    </source>
</evidence>
<dbReference type="InterPro" id="IPR008979">
    <property type="entry name" value="Galactose-bd-like_sf"/>
</dbReference>
<evidence type="ECO:0000313" key="17">
    <source>
        <dbReference type="EMBL" id="MBS2100743.1"/>
    </source>
</evidence>
<evidence type="ECO:0000256" key="11">
    <source>
        <dbReference type="ARBA" id="ARBA00041069"/>
    </source>
</evidence>
<keyword evidence="9" id="KW-0326">Glycosidase</keyword>
<dbReference type="InterPro" id="IPR036156">
    <property type="entry name" value="Beta-gal/glucu_dom_sf"/>
</dbReference>
<evidence type="ECO:0000313" key="18">
    <source>
        <dbReference type="Proteomes" id="UP000708576"/>
    </source>
</evidence>
<evidence type="ECO:0000256" key="7">
    <source>
        <dbReference type="ARBA" id="ARBA00022801"/>
    </source>
</evidence>
<dbReference type="Gene3D" id="2.60.120.260">
    <property type="entry name" value="Galactose-binding domain-like"/>
    <property type="match status" value="1"/>
</dbReference>
<evidence type="ECO:0000259" key="14">
    <source>
        <dbReference type="Pfam" id="PF17753"/>
    </source>
</evidence>
<dbReference type="Pfam" id="PF22666">
    <property type="entry name" value="Glyco_hydro_2_N2"/>
    <property type="match status" value="1"/>
</dbReference>
<evidence type="ECO:0000256" key="1">
    <source>
        <dbReference type="ARBA" id="ARBA00000829"/>
    </source>
</evidence>
<evidence type="ECO:0000256" key="5">
    <source>
        <dbReference type="ARBA" id="ARBA00012754"/>
    </source>
</evidence>
<dbReference type="PROSITE" id="PS51257">
    <property type="entry name" value="PROKAR_LIPOPROTEIN"/>
    <property type="match status" value="1"/>
</dbReference>
<dbReference type="Pfam" id="PF17786">
    <property type="entry name" value="Mannosidase_ig"/>
    <property type="match status" value="1"/>
</dbReference>
<feature type="domain" description="Beta-mannosidase Ig-fold" evidence="14">
    <location>
        <begin position="770"/>
        <end position="847"/>
    </location>
</feature>
<evidence type="ECO:0000256" key="2">
    <source>
        <dbReference type="ARBA" id="ARBA00004613"/>
    </source>
</evidence>
<dbReference type="PANTHER" id="PTHR43730">
    <property type="entry name" value="BETA-MANNOSIDASE"/>
    <property type="match status" value="1"/>
</dbReference>
<dbReference type="InterPro" id="IPR013783">
    <property type="entry name" value="Ig-like_fold"/>
</dbReference>
<feature type="domain" description="Mannosidase Ig/CBM-like" evidence="15">
    <location>
        <begin position="679"/>
        <end position="767"/>
    </location>
</feature>
<keyword evidence="18" id="KW-1185">Reference proteome</keyword>